<dbReference type="NCBIfam" id="NF006826">
    <property type="entry name" value="PRK09347.1-3"/>
    <property type="match status" value="1"/>
</dbReference>
<keyword evidence="6" id="KW-0547">Nucleotide-binding</keyword>
<keyword evidence="5 6" id="KW-0342">GTP-binding</keyword>
<dbReference type="UniPathway" id="UPA00848">
    <property type="reaction ID" value="UER00151"/>
</dbReference>
<dbReference type="PANTHER" id="PTHR11109:SF7">
    <property type="entry name" value="GTP CYCLOHYDROLASE 1"/>
    <property type="match status" value="1"/>
</dbReference>
<dbReference type="FunFam" id="1.10.286.10:FF:000001">
    <property type="entry name" value="GTP cyclohydrolase 1"/>
    <property type="match status" value="1"/>
</dbReference>
<dbReference type="HAMAP" id="MF_00223">
    <property type="entry name" value="FolE"/>
    <property type="match status" value="1"/>
</dbReference>
<proteinExistence type="inferred from homology"/>
<dbReference type="InterPro" id="IPR001474">
    <property type="entry name" value="GTP_CycHdrlase_I"/>
</dbReference>
<evidence type="ECO:0000256" key="5">
    <source>
        <dbReference type="ARBA" id="ARBA00023134"/>
    </source>
</evidence>
<feature type="binding site" evidence="6">
    <location>
        <position position="149"/>
    </location>
    <ligand>
        <name>Zn(2+)</name>
        <dbReference type="ChEBI" id="CHEBI:29105"/>
    </ligand>
</feature>
<name>A0A7W3TQL3_9LACO</name>
<dbReference type="GO" id="GO:0003934">
    <property type="term" value="F:GTP cyclohydrolase I activity"/>
    <property type="evidence" value="ECO:0007669"/>
    <property type="project" value="UniProtKB-UniRule"/>
</dbReference>
<evidence type="ECO:0000313" key="8">
    <source>
        <dbReference type="EMBL" id="MBB1068761.1"/>
    </source>
</evidence>
<comment type="subunit">
    <text evidence="6">Homopolymer.</text>
</comment>
<evidence type="ECO:0000256" key="3">
    <source>
        <dbReference type="ARBA" id="ARBA00022563"/>
    </source>
</evidence>
<comment type="similarity">
    <text evidence="6">Belongs to the GTP cyclohydrolase I family.</text>
</comment>
<evidence type="ECO:0000256" key="1">
    <source>
        <dbReference type="ARBA" id="ARBA00001052"/>
    </source>
</evidence>
<comment type="catalytic activity">
    <reaction evidence="1 6">
        <text>GTP + H2O = 7,8-dihydroneopterin 3'-triphosphate + formate + H(+)</text>
        <dbReference type="Rhea" id="RHEA:17473"/>
        <dbReference type="ChEBI" id="CHEBI:15377"/>
        <dbReference type="ChEBI" id="CHEBI:15378"/>
        <dbReference type="ChEBI" id="CHEBI:15740"/>
        <dbReference type="ChEBI" id="CHEBI:37565"/>
        <dbReference type="ChEBI" id="CHEBI:58462"/>
        <dbReference type="EC" id="3.5.4.16"/>
    </reaction>
</comment>
<dbReference type="EC" id="3.5.4.16" evidence="6"/>
<evidence type="ECO:0000256" key="2">
    <source>
        <dbReference type="ARBA" id="ARBA00005080"/>
    </source>
</evidence>
<dbReference type="AlphaFoldDB" id="A0A7W3TQL3"/>
<dbReference type="GO" id="GO:0006730">
    <property type="term" value="P:one-carbon metabolic process"/>
    <property type="evidence" value="ECO:0007669"/>
    <property type="project" value="UniProtKB-UniRule"/>
</dbReference>
<dbReference type="GO" id="GO:0008270">
    <property type="term" value="F:zinc ion binding"/>
    <property type="evidence" value="ECO:0007669"/>
    <property type="project" value="UniProtKB-UniRule"/>
</dbReference>
<dbReference type="GO" id="GO:0046654">
    <property type="term" value="P:tetrahydrofolate biosynthetic process"/>
    <property type="evidence" value="ECO:0007669"/>
    <property type="project" value="UniProtKB-UniRule"/>
</dbReference>
<sequence>MDQQKIEKAVRDLLIAIGENPSREGLLETPQRVAKMYQEVFSSLKRQPEDMANYKVFHVSDVPEMVLVQHIPFYSMCEHHLLPFFGYANVAYVPKDGRVIGLSKIPRLIDFVTKKPGMQERVTTDLVAELQRILDPAGIAVTISARHLCMEMRGVNKAGQYTYTDKFTGQFKENKDLKREFLMQTRNNRADL</sequence>
<accession>A0A7W3TQL3</accession>
<dbReference type="Pfam" id="PF01227">
    <property type="entry name" value="GTP_cyclohydroI"/>
    <property type="match status" value="1"/>
</dbReference>
<dbReference type="PANTHER" id="PTHR11109">
    <property type="entry name" value="GTP CYCLOHYDROLASE I"/>
    <property type="match status" value="1"/>
</dbReference>
<keyword evidence="3 6" id="KW-0554">One-carbon metabolism</keyword>
<dbReference type="SUPFAM" id="SSF55620">
    <property type="entry name" value="Tetrahydrobiopterin biosynthesis enzymes-like"/>
    <property type="match status" value="1"/>
</dbReference>
<evidence type="ECO:0000256" key="6">
    <source>
        <dbReference type="HAMAP-Rule" id="MF_00223"/>
    </source>
</evidence>
<dbReference type="Gene3D" id="1.10.286.10">
    <property type="match status" value="1"/>
</dbReference>
<dbReference type="GO" id="GO:0006729">
    <property type="term" value="P:tetrahydrobiopterin biosynthetic process"/>
    <property type="evidence" value="ECO:0007669"/>
    <property type="project" value="TreeGrafter"/>
</dbReference>
<evidence type="ECO:0000256" key="4">
    <source>
        <dbReference type="ARBA" id="ARBA00022801"/>
    </source>
</evidence>
<dbReference type="EMBL" id="JACIVC010000028">
    <property type="protein sequence ID" value="MBB1068761.1"/>
    <property type="molecule type" value="Genomic_DNA"/>
</dbReference>
<dbReference type="GO" id="GO:0005737">
    <property type="term" value="C:cytoplasm"/>
    <property type="evidence" value="ECO:0007669"/>
    <property type="project" value="TreeGrafter"/>
</dbReference>
<keyword evidence="9" id="KW-1185">Reference proteome</keyword>
<dbReference type="InterPro" id="IPR043133">
    <property type="entry name" value="GTP-CH-I_C/QueF"/>
</dbReference>
<reference evidence="8 9" key="1">
    <citation type="submission" date="2020-07" db="EMBL/GenBank/DDBJ databases">
        <title>Description of Limosilactobacillus balticus sp. nov., Limosilactobacillus agrestis sp. nov., Limosilactobacillus albertensis sp. nov., Limosilactobacillus rudii sp. nov., Limosilactobacillus fastidiosus sp. nov., five novel Limosilactobacillus species isolated from the vertebrate gastrointestinal tract, and proposal of 6 subspecies of Limosilactobacillus reuteri adapted to the gastrointestinal tract of specific vertebrate hosts.</title>
        <authorList>
            <person name="Li F."/>
            <person name="Cheng C."/>
            <person name="Zheng J."/>
            <person name="Quevedo R.M."/>
            <person name="Li J."/>
            <person name="Roos S."/>
            <person name="Gaenzle M.G."/>
            <person name="Walter J."/>
        </authorList>
    </citation>
    <scope>NUCLEOTIDE SEQUENCE [LARGE SCALE GENOMIC DNA]</scope>
    <source>
        <strain evidence="8 9">RRLNB_1_1</strain>
    </source>
</reference>
<keyword evidence="6" id="KW-0862">Zinc</keyword>
<dbReference type="InterPro" id="IPR043134">
    <property type="entry name" value="GTP-CH-I_N"/>
</dbReference>
<dbReference type="RefSeq" id="WP_182597505.1">
    <property type="nucleotide sequence ID" value="NZ_JACIVC010000028.1"/>
</dbReference>
<evidence type="ECO:0000313" key="9">
    <source>
        <dbReference type="Proteomes" id="UP000518316"/>
    </source>
</evidence>
<feature type="domain" description="GTP cyclohydrolase I" evidence="7">
    <location>
        <begin position="6"/>
        <end position="184"/>
    </location>
</feature>
<dbReference type="NCBIfam" id="TIGR00063">
    <property type="entry name" value="folE"/>
    <property type="match status" value="1"/>
</dbReference>
<feature type="binding site" evidence="6">
    <location>
        <position position="80"/>
    </location>
    <ligand>
        <name>Zn(2+)</name>
        <dbReference type="ChEBI" id="CHEBI:29105"/>
    </ligand>
</feature>
<dbReference type="GO" id="GO:0005525">
    <property type="term" value="F:GTP binding"/>
    <property type="evidence" value="ECO:0007669"/>
    <property type="project" value="UniProtKB-KW"/>
</dbReference>
<evidence type="ECO:0000259" key="7">
    <source>
        <dbReference type="Pfam" id="PF01227"/>
    </source>
</evidence>
<feature type="binding site" evidence="6">
    <location>
        <position position="77"/>
    </location>
    <ligand>
        <name>Zn(2+)</name>
        <dbReference type="ChEBI" id="CHEBI:29105"/>
    </ligand>
</feature>
<keyword evidence="4 6" id="KW-0378">Hydrolase</keyword>
<dbReference type="NCBIfam" id="NF006825">
    <property type="entry name" value="PRK09347.1-2"/>
    <property type="match status" value="1"/>
</dbReference>
<gene>
    <name evidence="6 8" type="primary">folE</name>
    <name evidence="8" type="ORF">H5S40_00980</name>
</gene>
<dbReference type="Proteomes" id="UP000518316">
    <property type="component" value="Unassembled WGS sequence"/>
</dbReference>
<organism evidence="8 9">
    <name type="scientific">Limosilactobacillus albertensis</name>
    <dbReference type="NCBI Taxonomy" id="2759752"/>
    <lineage>
        <taxon>Bacteria</taxon>
        <taxon>Bacillati</taxon>
        <taxon>Bacillota</taxon>
        <taxon>Bacilli</taxon>
        <taxon>Lactobacillales</taxon>
        <taxon>Lactobacillaceae</taxon>
        <taxon>Limosilactobacillus</taxon>
    </lineage>
</organism>
<keyword evidence="6" id="KW-0479">Metal-binding</keyword>
<comment type="caution">
    <text evidence="8">The sequence shown here is derived from an EMBL/GenBank/DDBJ whole genome shotgun (WGS) entry which is preliminary data.</text>
</comment>
<comment type="pathway">
    <text evidence="2 6">Cofactor biosynthesis; 7,8-dihydroneopterin triphosphate biosynthesis; 7,8-dihydroneopterin triphosphate from GTP: step 1/1.</text>
</comment>
<dbReference type="Gene3D" id="3.30.1130.10">
    <property type="match status" value="1"/>
</dbReference>
<protein>
    <recommendedName>
        <fullName evidence="6">GTP cyclohydrolase 1</fullName>
        <ecNumber evidence="6">3.5.4.16</ecNumber>
    </recommendedName>
    <alternativeName>
        <fullName evidence="6">GTP cyclohydrolase I</fullName>
        <shortName evidence="6">GTP-CH-I</shortName>
    </alternativeName>
</protein>
<dbReference type="InterPro" id="IPR020602">
    <property type="entry name" value="GTP_CycHdrlase_I_dom"/>
</dbReference>
<dbReference type="FunFam" id="3.30.1130.10:FF:000001">
    <property type="entry name" value="GTP cyclohydrolase 1"/>
    <property type="match status" value="1"/>
</dbReference>